<dbReference type="EMBL" id="JAUSZT010000002">
    <property type="protein sequence ID" value="MDQ0996360.1"/>
    <property type="molecule type" value="Genomic_DNA"/>
</dbReference>
<accession>A0ABU0S6I7</accession>
<name>A0ABU0S6I7_9HYPH</name>
<reference evidence="1 2" key="1">
    <citation type="submission" date="2023-07" db="EMBL/GenBank/DDBJ databases">
        <title>Comparative genomics of wheat-associated soil bacteria to identify genetic determinants of phenazine resistance.</title>
        <authorList>
            <person name="Mouncey N."/>
        </authorList>
    </citation>
    <scope>NUCLEOTIDE SEQUENCE [LARGE SCALE GENOMIC DNA]</scope>
    <source>
        <strain evidence="1 2">W4I11</strain>
    </source>
</reference>
<keyword evidence="2" id="KW-1185">Reference proteome</keyword>
<gene>
    <name evidence="1" type="ORF">QFZ34_001537</name>
</gene>
<evidence type="ECO:0000313" key="2">
    <source>
        <dbReference type="Proteomes" id="UP001237780"/>
    </source>
</evidence>
<proteinExistence type="predicted"/>
<sequence>MNSTNSSRARALSVSPVRVFATWSFLSVAEDRYKKEATGV</sequence>
<protein>
    <submittedName>
        <fullName evidence="1">Uncharacterized protein</fullName>
    </submittedName>
</protein>
<comment type="caution">
    <text evidence="1">The sequence shown here is derived from an EMBL/GenBank/DDBJ whole genome shotgun (WGS) entry which is preliminary data.</text>
</comment>
<evidence type="ECO:0000313" key="1">
    <source>
        <dbReference type="EMBL" id="MDQ0996360.1"/>
    </source>
</evidence>
<organism evidence="1 2">
    <name type="scientific">Phyllobacterium ifriqiyense</name>
    <dbReference type="NCBI Taxonomy" id="314238"/>
    <lineage>
        <taxon>Bacteria</taxon>
        <taxon>Pseudomonadati</taxon>
        <taxon>Pseudomonadota</taxon>
        <taxon>Alphaproteobacteria</taxon>
        <taxon>Hyphomicrobiales</taxon>
        <taxon>Phyllobacteriaceae</taxon>
        <taxon>Phyllobacterium</taxon>
    </lineage>
</organism>
<dbReference type="RefSeq" id="WP_307278791.1">
    <property type="nucleotide sequence ID" value="NZ_JAUSZT010000002.1"/>
</dbReference>
<dbReference type="Proteomes" id="UP001237780">
    <property type="component" value="Unassembled WGS sequence"/>
</dbReference>